<comment type="subcellular location">
    <subcellularLocation>
        <location evidence="1">Cell membrane</location>
        <topology evidence="1">Multi-pass membrane protein</topology>
    </subcellularLocation>
</comment>
<evidence type="ECO:0000256" key="3">
    <source>
        <dbReference type="ARBA" id="ARBA00022475"/>
    </source>
</evidence>
<keyword evidence="6 7" id="KW-0472">Membrane</keyword>
<keyword evidence="8" id="KW-0732">Signal</keyword>
<dbReference type="InterPro" id="IPR045324">
    <property type="entry name" value="Small_multidrug_res"/>
</dbReference>
<dbReference type="PANTHER" id="PTHR30561">
    <property type="entry name" value="SMR FAMILY PROTON-DEPENDENT DRUG EFFLUX TRANSPORTER SUGE"/>
    <property type="match status" value="1"/>
</dbReference>
<dbReference type="GO" id="GO:0022857">
    <property type="term" value="F:transmembrane transporter activity"/>
    <property type="evidence" value="ECO:0007669"/>
    <property type="project" value="InterPro"/>
</dbReference>
<evidence type="ECO:0008006" key="11">
    <source>
        <dbReference type="Google" id="ProtNLM"/>
    </source>
</evidence>
<feature type="transmembrane region" description="Helical" evidence="7">
    <location>
        <begin position="123"/>
        <end position="144"/>
    </location>
</feature>
<reference evidence="9" key="1">
    <citation type="submission" date="2023-08" db="EMBL/GenBank/DDBJ databases">
        <authorList>
            <person name="Audoor S."/>
            <person name="Bilcke G."/>
        </authorList>
    </citation>
    <scope>NUCLEOTIDE SEQUENCE</scope>
</reference>
<feature type="transmembrane region" description="Helical" evidence="7">
    <location>
        <begin position="150"/>
        <end position="168"/>
    </location>
</feature>
<feature type="signal peptide" evidence="8">
    <location>
        <begin position="1"/>
        <end position="20"/>
    </location>
</feature>
<dbReference type="EMBL" id="CAKOGP040000113">
    <property type="protein sequence ID" value="CAJ1930560.1"/>
    <property type="molecule type" value="Genomic_DNA"/>
</dbReference>
<keyword evidence="4 7" id="KW-0812">Transmembrane</keyword>
<keyword evidence="3" id="KW-1003">Cell membrane</keyword>
<evidence type="ECO:0000256" key="6">
    <source>
        <dbReference type="ARBA" id="ARBA00023136"/>
    </source>
</evidence>
<keyword evidence="10" id="KW-1185">Reference proteome</keyword>
<gene>
    <name evidence="9" type="ORF">CYCCA115_LOCUS1981</name>
</gene>
<accession>A0AAD2CF59</accession>
<name>A0AAD2CF59_9STRA</name>
<dbReference type="Gene3D" id="1.10.3730.20">
    <property type="match status" value="1"/>
</dbReference>
<dbReference type="AlphaFoldDB" id="A0AAD2CF59"/>
<protein>
    <recommendedName>
        <fullName evidence="11">EamA domain-containing protein</fullName>
    </recommendedName>
</protein>
<comment type="caution">
    <text evidence="9">The sequence shown here is derived from an EMBL/GenBank/DDBJ whole genome shotgun (WGS) entry which is preliminary data.</text>
</comment>
<evidence type="ECO:0000256" key="1">
    <source>
        <dbReference type="ARBA" id="ARBA00004651"/>
    </source>
</evidence>
<dbReference type="InterPro" id="IPR000390">
    <property type="entry name" value="Small_drug/metabolite_transptr"/>
</dbReference>
<keyword evidence="5 7" id="KW-1133">Transmembrane helix</keyword>
<sequence>MNWSLLLLIAIAAQINVAIGERRQGNMRLPTGSRRSLFRPINIQKYDAEEQGEQEASISTFYKSLPASPILKLRGGGAIAKFSKYIGDSRARSWVVLVISIILDSMSSTMMKLGRDEGSIVKLATAYFGFFTSLTGFALCLGAIEVSIAYAVWAALGTAIVSVVGITFFGENYDIYKLLGLGMIIVGVAVVESRS</sequence>
<dbReference type="InterPro" id="IPR037185">
    <property type="entry name" value="EmrE-like"/>
</dbReference>
<evidence type="ECO:0000256" key="2">
    <source>
        <dbReference type="ARBA" id="ARBA00022448"/>
    </source>
</evidence>
<dbReference type="GO" id="GO:0005886">
    <property type="term" value="C:plasma membrane"/>
    <property type="evidence" value="ECO:0007669"/>
    <property type="project" value="UniProtKB-SubCell"/>
</dbReference>
<evidence type="ECO:0000313" key="9">
    <source>
        <dbReference type="EMBL" id="CAJ1930560.1"/>
    </source>
</evidence>
<dbReference type="Proteomes" id="UP001295423">
    <property type="component" value="Unassembled WGS sequence"/>
</dbReference>
<evidence type="ECO:0000313" key="10">
    <source>
        <dbReference type="Proteomes" id="UP001295423"/>
    </source>
</evidence>
<proteinExistence type="predicted"/>
<keyword evidence="2" id="KW-0813">Transport</keyword>
<feature type="transmembrane region" description="Helical" evidence="7">
    <location>
        <begin position="175"/>
        <end position="191"/>
    </location>
</feature>
<evidence type="ECO:0000256" key="4">
    <source>
        <dbReference type="ARBA" id="ARBA00022692"/>
    </source>
</evidence>
<feature type="chain" id="PRO_5042045382" description="EamA domain-containing protein" evidence="8">
    <location>
        <begin position="21"/>
        <end position="195"/>
    </location>
</feature>
<evidence type="ECO:0000256" key="5">
    <source>
        <dbReference type="ARBA" id="ARBA00022989"/>
    </source>
</evidence>
<evidence type="ECO:0000256" key="7">
    <source>
        <dbReference type="SAM" id="Phobius"/>
    </source>
</evidence>
<dbReference type="Pfam" id="PF00893">
    <property type="entry name" value="Multi_Drug_Res"/>
    <property type="match status" value="1"/>
</dbReference>
<organism evidence="9 10">
    <name type="scientific">Cylindrotheca closterium</name>
    <dbReference type="NCBI Taxonomy" id="2856"/>
    <lineage>
        <taxon>Eukaryota</taxon>
        <taxon>Sar</taxon>
        <taxon>Stramenopiles</taxon>
        <taxon>Ochrophyta</taxon>
        <taxon>Bacillariophyta</taxon>
        <taxon>Bacillariophyceae</taxon>
        <taxon>Bacillariophycidae</taxon>
        <taxon>Bacillariales</taxon>
        <taxon>Bacillariaceae</taxon>
        <taxon>Cylindrotheca</taxon>
    </lineage>
</organism>
<dbReference type="SUPFAM" id="SSF103481">
    <property type="entry name" value="Multidrug resistance efflux transporter EmrE"/>
    <property type="match status" value="1"/>
</dbReference>
<dbReference type="PANTHER" id="PTHR30561:SF1">
    <property type="entry name" value="MULTIDRUG TRANSPORTER EMRE"/>
    <property type="match status" value="1"/>
</dbReference>
<evidence type="ECO:0000256" key="8">
    <source>
        <dbReference type="SAM" id="SignalP"/>
    </source>
</evidence>